<evidence type="ECO:0000313" key="1">
    <source>
        <dbReference type="EMBL" id="PWB07469.1"/>
    </source>
</evidence>
<protein>
    <submittedName>
        <fullName evidence="1">Uncharacterized protein</fullName>
    </submittedName>
</protein>
<organism evidence="1 2">
    <name type="scientific">Paramuribaculum intestinale</name>
    <dbReference type="NCBI Taxonomy" id="2094151"/>
    <lineage>
        <taxon>Bacteria</taxon>
        <taxon>Pseudomonadati</taxon>
        <taxon>Bacteroidota</taxon>
        <taxon>Bacteroidia</taxon>
        <taxon>Bacteroidales</taxon>
        <taxon>Muribaculaceae</taxon>
        <taxon>Paramuribaculum</taxon>
    </lineage>
</organism>
<dbReference type="AlphaFoldDB" id="A0A2V1IVV2"/>
<gene>
    <name evidence="1" type="ORF">C5O25_07090</name>
</gene>
<name>A0A2V1IVV2_9BACT</name>
<proteinExistence type="predicted"/>
<reference evidence="2" key="1">
    <citation type="submission" date="2018-02" db="EMBL/GenBank/DDBJ databases">
        <authorList>
            <person name="Clavel T."/>
            <person name="Strowig T."/>
        </authorList>
    </citation>
    <scope>NUCLEOTIDE SEQUENCE [LARGE SCALE GENOMIC DNA]</scope>
    <source>
        <strain evidence="2">DSM 100764</strain>
    </source>
</reference>
<comment type="caution">
    <text evidence="1">The sequence shown here is derived from an EMBL/GenBank/DDBJ whole genome shotgun (WGS) entry which is preliminary data.</text>
</comment>
<dbReference type="Proteomes" id="UP000244925">
    <property type="component" value="Unassembled WGS sequence"/>
</dbReference>
<sequence length="109" mass="11566">MQPDDPSTSAGSDLSVVCRRDDYSASRIARACEDVDAQLLALSVGRRGGDCDDGTLHVDLHIDLADATAAARSLERYGYRVVDIRHEGGVPAADGLSERIDGLLALLNV</sequence>
<evidence type="ECO:0000313" key="2">
    <source>
        <dbReference type="Proteomes" id="UP000244925"/>
    </source>
</evidence>
<keyword evidence="2" id="KW-1185">Reference proteome</keyword>
<accession>A0A2V1IVV2</accession>
<dbReference type="EMBL" id="PUBV01000012">
    <property type="protein sequence ID" value="PWB07469.1"/>
    <property type="molecule type" value="Genomic_DNA"/>
</dbReference>